<reference evidence="3 4" key="1">
    <citation type="submission" date="2016-04" db="EMBL/GenBank/DDBJ databases">
        <title>ATOL: Assembling a taxonomically balanced genome-scale reconstruction of the evolutionary history of the Enterobacteriaceae.</title>
        <authorList>
            <person name="Plunkett G.III."/>
            <person name="Neeno-Eckwall E.C."/>
            <person name="Glasner J.D."/>
            <person name="Perna N.T."/>
        </authorList>
    </citation>
    <scope>NUCLEOTIDE SEQUENCE [LARGE SCALE GENOMIC DNA]</scope>
    <source>
        <strain evidence="3 4">ATCC 19692</strain>
    </source>
</reference>
<evidence type="ECO:0000256" key="1">
    <source>
        <dbReference type="ARBA" id="ARBA00006845"/>
    </source>
</evidence>
<sequence>MKQITFDFKTLTDRDAFYRQFALKFHLFDDFGANLDALWDVLTGEIELPVTIIFKHFPHHSDAFQPLMDIMREAQRQLGDDMLIFYCDHKC</sequence>
<dbReference type="Proteomes" id="UP000094023">
    <property type="component" value="Unassembled WGS sequence"/>
</dbReference>
<dbReference type="Gene3D" id="3.30.370.10">
    <property type="entry name" value="Barstar-like"/>
    <property type="match status" value="1"/>
</dbReference>
<evidence type="ECO:0000313" key="4">
    <source>
        <dbReference type="Proteomes" id="UP000094023"/>
    </source>
</evidence>
<organism evidence="3 4">
    <name type="scientific">Proteus myxofaciens ATCC 19692</name>
    <dbReference type="NCBI Taxonomy" id="1354337"/>
    <lineage>
        <taxon>Bacteria</taxon>
        <taxon>Pseudomonadati</taxon>
        <taxon>Pseudomonadota</taxon>
        <taxon>Gammaproteobacteria</taxon>
        <taxon>Enterobacterales</taxon>
        <taxon>Morganellaceae</taxon>
        <taxon>Proteus</taxon>
    </lineage>
</organism>
<dbReference type="InterPro" id="IPR000468">
    <property type="entry name" value="Barstar"/>
</dbReference>
<gene>
    <name evidence="3" type="ORF">M983_2155</name>
</gene>
<comment type="caution">
    <text evidence="3">The sequence shown here is derived from an EMBL/GenBank/DDBJ whole genome shotgun (WGS) entry which is preliminary data.</text>
</comment>
<feature type="domain" description="Barstar (barnase inhibitor)" evidence="2">
    <location>
        <begin position="1"/>
        <end position="87"/>
    </location>
</feature>
<dbReference type="InterPro" id="IPR035905">
    <property type="entry name" value="Barstar-like_sf"/>
</dbReference>
<dbReference type="OrthoDB" id="7575400at2"/>
<dbReference type="PATRIC" id="fig|1354337.4.peg.2207"/>
<evidence type="ECO:0000259" key="2">
    <source>
        <dbReference type="Pfam" id="PF01337"/>
    </source>
</evidence>
<keyword evidence="4" id="KW-1185">Reference proteome</keyword>
<dbReference type="RefSeq" id="WP_066750273.1">
    <property type="nucleotide sequence ID" value="NZ_LXEN01000102.1"/>
</dbReference>
<dbReference type="AlphaFoldDB" id="A0A198FPL8"/>
<evidence type="ECO:0000313" key="3">
    <source>
        <dbReference type="EMBL" id="OAT26101.1"/>
    </source>
</evidence>
<proteinExistence type="inferred from homology"/>
<dbReference type="STRING" id="1354337.M983_2155"/>
<accession>A0A198FPL8</accession>
<dbReference type="EMBL" id="LXEN01000102">
    <property type="protein sequence ID" value="OAT26101.1"/>
    <property type="molecule type" value="Genomic_DNA"/>
</dbReference>
<protein>
    <submittedName>
        <fullName evidence="3">Putative ribonuclease inhibitor</fullName>
    </submittedName>
</protein>
<dbReference type="Pfam" id="PF01337">
    <property type="entry name" value="Barstar"/>
    <property type="match status" value="1"/>
</dbReference>
<name>A0A198FPL8_9GAMM</name>
<dbReference type="SUPFAM" id="SSF52038">
    <property type="entry name" value="Barstar-related"/>
    <property type="match status" value="1"/>
</dbReference>
<comment type="similarity">
    <text evidence="1">Belongs to the barstar family.</text>
</comment>